<dbReference type="Gene3D" id="3.30.420.40">
    <property type="match status" value="2"/>
</dbReference>
<reference evidence="4 5" key="1">
    <citation type="submission" date="2024-07" db="EMBL/GenBank/DDBJ databases">
        <authorList>
            <person name="Thanompreechachai J."/>
            <person name="Duangmal K."/>
        </authorList>
    </citation>
    <scope>NUCLEOTIDE SEQUENCE [LARGE SCALE GENOMIC DNA]</scope>
    <source>
        <strain evidence="4 5">KCTC 19886</strain>
    </source>
</reference>
<dbReference type="SUPFAM" id="SSF46785">
    <property type="entry name" value="Winged helix' DNA-binding domain"/>
    <property type="match status" value="1"/>
</dbReference>
<sequence>MTSVEDPASPVVTTPRRPARGGARERLLDALRAAGPVSRVELAARTGLTEASVSTTVKRLLAEGVVVEVGQSRTAGKPRTLLQLDPGGRTAVGIDLATTTVTYVLTSQTGGILARLTRRIAPTADAAELASRLARDVDRLLAGSGTDRGTCLGIGLVWGGPDGGLLRRTGRDAEVSTVVVDADGLRRELTRVTGWPVLVENDATAAAVGEYWVARLDASRSFAALYLGGGLGAGIVLEGTALRGARGMAGEFGHVCVEPDGPACRCGGRGCLEVVAGPDVVVRRAVEDPQARTEAGLDETSRRALSTEFAAVARAARTGGSACRVLLDESARHVAAAAETLVNLLDLDLLVLTGPGFAAAPGIYSTAITDRFGAASSRVWRRPVTVTVSSAAATAPAVGAAALLLQERLTR</sequence>
<evidence type="ECO:0000313" key="5">
    <source>
        <dbReference type="Proteomes" id="UP001555826"/>
    </source>
</evidence>
<evidence type="ECO:0000259" key="3">
    <source>
        <dbReference type="Pfam" id="PF12802"/>
    </source>
</evidence>
<feature type="domain" description="HTH marR-type" evidence="3">
    <location>
        <begin position="26"/>
        <end position="68"/>
    </location>
</feature>
<comment type="similarity">
    <text evidence="1">Belongs to the ROK (NagC/XylR) family.</text>
</comment>
<name>A0ABV3PBV0_9ACTN</name>
<dbReference type="InterPro" id="IPR000835">
    <property type="entry name" value="HTH_MarR-typ"/>
</dbReference>
<dbReference type="InterPro" id="IPR043129">
    <property type="entry name" value="ATPase_NBD"/>
</dbReference>
<organism evidence="4 5">
    <name type="scientific">Kineococcus endophyticus</name>
    <dbReference type="NCBI Taxonomy" id="1181883"/>
    <lineage>
        <taxon>Bacteria</taxon>
        <taxon>Bacillati</taxon>
        <taxon>Actinomycetota</taxon>
        <taxon>Actinomycetes</taxon>
        <taxon>Kineosporiales</taxon>
        <taxon>Kineosporiaceae</taxon>
        <taxon>Kineococcus</taxon>
    </lineage>
</organism>
<dbReference type="InterPro" id="IPR000600">
    <property type="entry name" value="ROK"/>
</dbReference>
<dbReference type="Pfam" id="PF12802">
    <property type="entry name" value="MarR_2"/>
    <property type="match status" value="1"/>
</dbReference>
<dbReference type="PANTHER" id="PTHR18964:SF173">
    <property type="entry name" value="GLUCOKINASE"/>
    <property type="match status" value="1"/>
</dbReference>
<gene>
    <name evidence="4" type="ORF">AB1207_20355</name>
</gene>
<keyword evidence="5" id="KW-1185">Reference proteome</keyword>
<dbReference type="Gene3D" id="1.10.10.10">
    <property type="entry name" value="Winged helix-like DNA-binding domain superfamily/Winged helix DNA-binding domain"/>
    <property type="match status" value="1"/>
</dbReference>
<accession>A0ABV3PBV0</accession>
<dbReference type="InterPro" id="IPR036390">
    <property type="entry name" value="WH_DNA-bd_sf"/>
</dbReference>
<dbReference type="Pfam" id="PF00480">
    <property type="entry name" value="ROK"/>
    <property type="match status" value="1"/>
</dbReference>
<dbReference type="InterPro" id="IPR049874">
    <property type="entry name" value="ROK_cs"/>
</dbReference>
<dbReference type="Proteomes" id="UP001555826">
    <property type="component" value="Unassembled WGS sequence"/>
</dbReference>
<dbReference type="SUPFAM" id="SSF53067">
    <property type="entry name" value="Actin-like ATPase domain"/>
    <property type="match status" value="1"/>
</dbReference>
<evidence type="ECO:0000256" key="1">
    <source>
        <dbReference type="ARBA" id="ARBA00006479"/>
    </source>
</evidence>
<dbReference type="InterPro" id="IPR036388">
    <property type="entry name" value="WH-like_DNA-bd_sf"/>
</dbReference>
<protein>
    <submittedName>
        <fullName evidence="4">ROK family transcriptional regulator</fullName>
    </submittedName>
</protein>
<feature type="region of interest" description="Disordered" evidence="2">
    <location>
        <begin position="1"/>
        <end position="22"/>
    </location>
</feature>
<comment type="caution">
    <text evidence="4">The sequence shown here is derived from an EMBL/GenBank/DDBJ whole genome shotgun (WGS) entry which is preliminary data.</text>
</comment>
<proteinExistence type="inferred from homology"/>
<dbReference type="RefSeq" id="WP_367640307.1">
    <property type="nucleotide sequence ID" value="NZ_JBFNQN010000015.1"/>
</dbReference>
<evidence type="ECO:0000256" key="2">
    <source>
        <dbReference type="SAM" id="MobiDB-lite"/>
    </source>
</evidence>
<dbReference type="PANTHER" id="PTHR18964">
    <property type="entry name" value="ROK (REPRESSOR, ORF, KINASE) FAMILY"/>
    <property type="match status" value="1"/>
</dbReference>
<dbReference type="PROSITE" id="PS01125">
    <property type="entry name" value="ROK"/>
    <property type="match status" value="1"/>
</dbReference>
<dbReference type="EMBL" id="JBFNQN010000015">
    <property type="protein sequence ID" value="MEW9267110.1"/>
    <property type="molecule type" value="Genomic_DNA"/>
</dbReference>
<evidence type="ECO:0000313" key="4">
    <source>
        <dbReference type="EMBL" id="MEW9267110.1"/>
    </source>
</evidence>